<protein>
    <recommendedName>
        <fullName evidence="2">MULE transposase domain-containing protein</fullName>
    </recommendedName>
</protein>
<comment type="caution">
    <text evidence="3">The sequence shown here is derived from an EMBL/GenBank/DDBJ whole genome shotgun (WGS) entry which is preliminary data.</text>
</comment>
<feature type="region of interest" description="Disordered" evidence="1">
    <location>
        <begin position="372"/>
        <end position="403"/>
    </location>
</feature>
<feature type="domain" description="MULE transposase" evidence="2">
    <location>
        <begin position="177"/>
        <end position="269"/>
    </location>
</feature>
<dbReference type="PANTHER" id="PTHR31973">
    <property type="entry name" value="POLYPROTEIN, PUTATIVE-RELATED"/>
    <property type="match status" value="1"/>
</dbReference>
<dbReference type="AlphaFoldDB" id="A0AAW2JBE7"/>
<dbReference type="Pfam" id="PF10551">
    <property type="entry name" value="MULE"/>
    <property type="match status" value="1"/>
</dbReference>
<feature type="compositionally biased region" description="Polar residues" evidence="1">
    <location>
        <begin position="380"/>
        <end position="391"/>
    </location>
</feature>
<proteinExistence type="predicted"/>
<dbReference type="EMBL" id="JACGWK010001242">
    <property type="protein sequence ID" value="KAL0291916.1"/>
    <property type="molecule type" value="Genomic_DNA"/>
</dbReference>
<evidence type="ECO:0000313" key="3">
    <source>
        <dbReference type="EMBL" id="KAL0291916.1"/>
    </source>
</evidence>
<sequence>MSNNCSDDHYEIVNESDNGDTLREFVIQKGFRMKRYGNETQRVTTGCDVNGCSWRFHVSPLGDCVTFYIKAYSSVHESDSKKEARAKWMASKFIYRARRKAIEEIVGGHAESFAKLPYSTHMVSATNEVVLLHYNVHDDGSSSIIPIVPSFKKIFLGLLALSNGFMADNNPFIGFYGCHLKGPFGGVLLATIGLDWNNGLFLIAFDIAEMKCKKSWIFFFEHLSNMVGCFSHDRPWTFMSDRQKGLMETINEVILHAIHRKCVRHIYANFKHQFVGASLKKYLRVWDIRGIPCRHAALGITYMDNLENFTDNLFTKCTKQDGDITIGLVRRPQVMPTTKVNEGNPHGEISQFDMTAATNVPLADILQRIRGTKRKDQVDSSHTTQASSTLNRGFVAKPPAPVM</sequence>
<accession>A0AAW2JBE7</accession>
<reference evidence="3" key="2">
    <citation type="journal article" date="2024" name="Plant">
        <title>Genomic evolution and insights into agronomic trait innovations of Sesamum species.</title>
        <authorList>
            <person name="Miao H."/>
            <person name="Wang L."/>
            <person name="Qu L."/>
            <person name="Liu H."/>
            <person name="Sun Y."/>
            <person name="Le M."/>
            <person name="Wang Q."/>
            <person name="Wei S."/>
            <person name="Zheng Y."/>
            <person name="Lin W."/>
            <person name="Duan Y."/>
            <person name="Cao H."/>
            <person name="Xiong S."/>
            <person name="Wang X."/>
            <person name="Wei L."/>
            <person name="Li C."/>
            <person name="Ma Q."/>
            <person name="Ju M."/>
            <person name="Zhao R."/>
            <person name="Li G."/>
            <person name="Mu C."/>
            <person name="Tian Q."/>
            <person name="Mei H."/>
            <person name="Zhang T."/>
            <person name="Gao T."/>
            <person name="Zhang H."/>
        </authorList>
    </citation>
    <scope>NUCLEOTIDE SEQUENCE</scope>
    <source>
        <strain evidence="3">G01</strain>
    </source>
</reference>
<evidence type="ECO:0000256" key="1">
    <source>
        <dbReference type="SAM" id="MobiDB-lite"/>
    </source>
</evidence>
<organism evidence="3">
    <name type="scientific">Sesamum angustifolium</name>
    <dbReference type="NCBI Taxonomy" id="2727405"/>
    <lineage>
        <taxon>Eukaryota</taxon>
        <taxon>Viridiplantae</taxon>
        <taxon>Streptophyta</taxon>
        <taxon>Embryophyta</taxon>
        <taxon>Tracheophyta</taxon>
        <taxon>Spermatophyta</taxon>
        <taxon>Magnoliopsida</taxon>
        <taxon>eudicotyledons</taxon>
        <taxon>Gunneridae</taxon>
        <taxon>Pentapetalae</taxon>
        <taxon>asterids</taxon>
        <taxon>lamiids</taxon>
        <taxon>Lamiales</taxon>
        <taxon>Pedaliaceae</taxon>
        <taxon>Sesamum</taxon>
    </lineage>
</organism>
<name>A0AAW2JBE7_9LAMI</name>
<dbReference type="InterPro" id="IPR018289">
    <property type="entry name" value="MULE_transposase_dom"/>
</dbReference>
<reference evidence="3" key="1">
    <citation type="submission" date="2020-06" db="EMBL/GenBank/DDBJ databases">
        <authorList>
            <person name="Li T."/>
            <person name="Hu X."/>
            <person name="Zhang T."/>
            <person name="Song X."/>
            <person name="Zhang H."/>
            <person name="Dai N."/>
            <person name="Sheng W."/>
            <person name="Hou X."/>
            <person name="Wei L."/>
        </authorList>
    </citation>
    <scope>NUCLEOTIDE SEQUENCE</scope>
    <source>
        <strain evidence="3">G01</strain>
        <tissue evidence="3">Leaf</tissue>
    </source>
</reference>
<evidence type="ECO:0000259" key="2">
    <source>
        <dbReference type="Pfam" id="PF10551"/>
    </source>
</evidence>
<dbReference type="PANTHER" id="PTHR31973:SF187">
    <property type="entry name" value="MUTATOR TRANSPOSASE MUDRA PROTEIN"/>
    <property type="match status" value="1"/>
</dbReference>
<gene>
    <name evidence="3" type="ORF">Sangu_2532000</name>
</gene>